<keyword evidence="3" id="KW-1185">Reference proteome</keyword>
<accession>A0A085WC15</accession>
<evidence type="ECO:0000259" key="1">
    <source>
        <dbReference type="Pfam" id="PF22073"/>
    </source>
</evidence>
<dbReference type="STRING" id="394096.DB31_1344"/>
<comment type="caution">
    <text evidence="2">The sequence shown here is derived from an EMBL/GenBank/DDBJ whole genome shotgun (WGS) entry which is preliminary data.</text>
</comment>
<name>A0A085WC15_9BACT</name>
<feature type="domain" description="Cep192/Spd-2-like" evidence="1">
    <location>
        <begin position="48"/>
        <end position="142"/>
    </location>
</feature>
<dbReference type="InterPro" id="IPR054090">
    <property type="entry name" value="Cep192_Spd-2-like_dom"/>
</dbReference>
<keyword evidence="2" id="KW-0449">Lipoprotein</keyword>
<dbReference type="EMBL" id="JMCB01000012">
    <property type="protein sequence ID" value="KFE65228.1"/>
    <property type="molecule type" value="Genomic_DNA"/>
</dbReference>
<dbReference type="OrthoDB" id="5382393at2"/>
<dbReference type="Pfam" id="PF22073">
    <property type="entry name" value="Cep192_D4"/>
    <property type="match status" value="1"/>
</dbReference>
<sequence>MRLKTLWFPIILLALAGCGGEDDVPLQKGPFLQPDRIKLQFDTEFGSGTYVGASTFNTLMLENRGDETLQITSVTKSGPSEFIVTLPEGLTDSTPVTLESRKRAYVQVQFKPSQAKAYTGSITIKSNSSTGAETVVELEGKGIPAP</sequence>
<dbReference type="Gene3D" id="2.60.40.10">
    <property type="entry name" value="Immunoglobulins"/>
    <property type="match status" value="1"/>
</dbReference>
<proteinExistence type="predicted"/>
<dbReference type="PROSITE" id="PS51257">
    <property type="entry name" value="PROKAR_LIPOPROTEIN"/>
    <property type="match status" value="1"/>
</dbReference>
<evidence type="ECO:0000313" key="2">
    <source>
        <dbReference type="EMBL" id="KFE65228.1"/>
    </source>
</evidence>
<dbReference type="RefSeq" id="WP_044193035.1">
    <property type="nucleotide sequence ID" value="NZ_JMCB01000012.1"/>
</dbReference>
<organism evidence="2 3">
    <name type="scientific">Hyalangium minutum</name>
    <dbReference type="NCBI Taxonomy" id="394096"/>
    <lineage>
        <taxon>Bacteria</taxon>
        <taxon>Pseudomonadati</taxon>
        <taxon>Myxococcota</taxon>
        <taxon>Myxococcia</taxon>
        <taxon>Myxococcales</taxon>
        <taxon>Cystobacterineae</taxon>
        <taxon>Archangiaceae</taxon>
        <taxon>Hyalangium</taxon>
    </lineage>
</organism>
<gene>
    <name evidence="2" type="ORF">DB31_1344</name>
</gene>
<dbReference type="Proteomes" id="UP000028725">
    <property type="component" value="Unassembled WGS sequence"/>
</dbReference>
<reference evidence="2 3" key="1">
    <citation type="submission" date="2014-04" db="EMBL/GenBank/DDBJ databases">
        <title>Genome assembly of Hyalangium minutum DSM 14724.</title>
        <authorList>
            <person name="Sharma G."/>
            <person name="Subramanian S."/>
        </authorList>
    </citation>
    <scope>NUCLEOTIDE SEQUENCE [LARGE SCALE GENOMIC DNA]</scope>
    <source>
        <strain evidence="2 3">DSM 14724</strain>
    </source>
</reference>
<dbReference type="InterPro" id="IPR013783">
    <property type="entry name" value="Ig-like_fold"/>
</dbReference>
<protein>
    <submittedName>
        <fullName evidence="2">Putative lipoprotein</fullName>
    </submittedName>
</protein>
<dbReference type="AlphaFoldDB" id="A0A085WC15"/>
<evidence type="ECO:0000313" key="3">
    <source>
        <dbReference type="Proteomes" id="UP000028725"/>
    </source>
</evidence>